<protein>
    <submittedName>
        <fullName evidence="1">Uncharacterized protein</fullName>
    </submittedName>
</protein>
<reference evidence="1" key="1">
    <citation type="submission" date="2022-10" db="EMBL/GenBank/DDBJ databases">
        <title>Culturing micro-colonial fungi from biological soil crusts in the Mojave desert and describing Neophaeococcomyces mojavensis, and introducing the new genera and species Taxawa tesnikishii.</title>
        <authorList>
            <person name="Kurbessoian T."/>
            <person name="Stajich J.E."/>
        </authorList>
    </citation>
    <scope>NUCLEOTIDE SEQUENCE</scope>
    <source>
        <strain evidence="1">JES_112</strain>
    </source>
</reference>
<accession>A0ACC3A4Q2</accession>
<keyword evidence="2" id="KW-1185">Reference proteome</keyword>
<gene>
    <name evidence="1" type="ORF">H2198_005797</name>
</gene>
<evidence type="ECO:0000313" key="1">
    <source>
        <dbReference type="EMBL" id="KAJ9655342.1"/>
    </source>
</evidence>
<dbReference type="Proteomes" id="UP001172386">
    <property type="component" value="Unassembled WGS sequence"/>
</dbReference>
<proteinExistence type="predicted"/>
<organism evidence="1 2">
    <name type="scientific">Neophaeococcomyces mojaviensis</name>
    <dbReference type="NCBI Taxonomy" id="3383035"/>
    <lineage>
        <taxon>Eukaryota</taxon>
        <taxon>Fungi</taxon>
        <taxon>Dikarya</taxon>
        <taxon>Ascomycota</taxon>
        <taxon>Pezizomycotina</taxon>
        <taxon>Eurotiomycetes</taxon>
        <taxon>Chaetothyriomycetidae</taxon>
        <taxon>Chaetothyriales</taxon>
        <taxon>Chaetothyriales incertae sedis</taxon>
        <taxon>Neophaeococcomyces</taxon>
    </lineage>
</organism>
<comment type="caution">
    <text evidence="1">The sequence shown here is derived from an EMBL/GenBank/DDBJ whole genome shotgun (WGS) entry which is preliminary data.</text>
</comment>
<name>A0ACC3A4Q2_9EURO</name>
<sequence length="78" mass="8541">MIPHWSYLSSKVLQDKRDEPFRDDASRLVFLIVVPVGDQGVTVAAGLLDVIDAIGVDGLPHDHHDEAVFADATDTSRE</sequence>
<dbReference type="EMBL" id="JAPDRQ010000099">
    <property type="protein sequence ID" value="KAJ9655342.1"/>
    <property type="molecule type" value="Genomic_DNA"/>
</dbReference>
<evidence type="ECO:0000313" key="2">
    <source>
        <dbReference type="Proteomes" id="UP001172386"/>
    </source>
</evidence>